<accession>A0A8D7FPR1</accession>
<evidence type="ECO:0000313" key="1">
    <source>
        <dbReference type="EMBL" id="CAG1861718.1"/>
    </source>
</evidence>
<dbReference type="EMBL" id="HG996467">
    <property type="protein sequence ID" value="CAG1861718.1"/>
    <property type="molecule type" value="Genomic_DNA"/>
</dbReference>
<gene>
    <name evidence="1" type="ORF">GSMUA_66120.1</name>
</gene>
<sequence>MQIQTPKTIRAVPKKVRPTRISSRRIIAATAVAANVVALVTGTATEMGAPPSMWKKAAEADRLIRKGTEYCHVRRRSIHLRTWPRRRPRGRWPGVRDRSWSFRSQTRAPRRMTALVAPHTIPTAIIFSTSPAIFFRPSHHH</sequence>
<feature type="non-terminal residue" evidence="1">
    <location>
        <position position="141"/>
    </location>
</feature>
<proteinExistence type="predicted"/>
<protein>
    <submittedName>
        <fullName evidence="1">(wild Malaysian banana) hypothetical protein</fullName>
    </submittedName>
</protein>
<dbReference type="AlphaFoldDB" id="A0A8D7FPR1"/>
<organism evidence="1">
    <name type="scientific">Musa acuminata subsp. malaccensis</name>
    <name type="common">Wild banana</name>
    <name type="synonym">Musa malaccensis</name>
    <dbReference type="NCBI Taxonomy" id="214687"/>
    <lineage>
        <taxon>Eukaryota</taxon>
        <taxon>Viridiplantae</taxon>
        <taxon>Streptophyta</taxon>
        <taxon>Embryophyta</taxon>
        <taxon>Tracheophyta</taxon>
        <taxon>Spermatophyta</taxon>
        <taxon>Magnoliopsida</taxon>
        <taxon>Liliopsida</taxon>
        <taxon>Zingiberales</taxon>
        <taxon>Musaceae</taxon>
        <taxon>Musa</taxon>
    </lineage>
</organism>
<name>A0A8D7FPR1_MUSAM</name>
<reference evidence="1" key="1">
    <citation type="submission" date="2021-03" db="EMBL/GenBank/DDBJ databases">
        <authorList>
            <consortium name="Genoscope - CEA"/>
            <person name="William W."/>
        </authorList>
    </citation>
    <scope>NUCLEOTIDE SEQUENCE</scope>
    <source>
        <strain evidence="1">Doubled-haploid Pahang</strain>
    </source>
</reference>